<name>A0A3R6DG21_9FIRM</name>
<gene>
    <name evidence="1" type="ORF">DW914_17870</name>
</gene>
<evidence type="ECO:0000313" key="2">
    <source>
        <dbReference type="Proteomes" id="UP000283492"/>
    </source>
</evidence>
<protein>
    <submittedName>
        <fullName evidence="1">Uncharacterized protein</fullName>
    </submittedName>
</protein>
<proteinExistence type="predicted"/>
<reference evidence="1 2" key="1">
    <citation type="submission" date="2018-08" db="EMBL/GenBank/DDBJ databases">
        <title>A genome reference for cultivated species of the human gut microbiota.</title>
        <authorList>
            <person name="Zou Y."/>
            <person name="Xue W."/>
            <person name="Luo G."/>
        </authorList>
    </citation>
    <scope>NUCLEOTIDE SEQUENCE [LARGE SCALE GENOMIC DNA]</scope>
    <source>
        <strain evidence="1 2">AM42-1AC</strain>
    </source>
</reference>
<organism evidence="1 2">
    <name type="scientific">Roseburia inulinivorans</name>
    <dbReference type="NCBI Taxonomy" id="360807"/>
    <lineage>
        <taxon>Bacteria</taxon>
        <taxon>Bacillati</taxon>
        <taxon>Bacillota</taxon>
        <taxon>Clostridia</taxon>
        <taxon>Lachnospirales</taxon>
        <taxon>Lachnospiraceae</taxon>
        <taxon>Roseburia</taxon>
    </lineage>
</organism>
<dbReference type="Proteomes" id="UP000283492">
    <property type="component" value="Unassembled WGS sequence"/>
</dbReference>
<comment type="caution">
    <text evidence="1">The sequence shown here is derived from an EMBL/GenBank/DDBJ whole genome shotgun (WGS) entry which is preliminary data.</text>
</comment>
<evidence type="ECO:0000313" key="1">
    <source>
        <dbReference type="EMBL" id="RHA82739.1"/>
    </source>
</evidence>
<sequence>METSSKTIDDIIDGLPETTNGKGVARNFESTGDFEQTIRDFDALNPIDVKEIQTKYGPGKVGKLSDGTTVVARPGSTTGGATLEIRVSNRKVYKIRY</sequence>
<dbReference type="EMBL" id="QSFX01000049">
    <property type="protein sequence ID" value="RHA82739.1"/>
    <property type="molecule type" value="Genomic_DNA"/>
</dbReference>
<dbReference type="AlphaFoldDB" id="A0A3R6DG21"/>
<accession>A0A3R6DG21</accession>